<sequence>MALEKGIAELVQEFIDAGRPSSREQNIDDRRRGYIASTVLAGEQEKRVQVEDIELEGMAFRVVSPL</sequence>
<accession>A0A060CGV4</accession>
<dbReference type="EMBL" id="KF127071">
    <property type="protein sequence ID" value="AIA94424.1"/>
    <property type="molecule type" value="Genomic_DNA"/>
</dbReference>
<protein>
    <submittedName>
        <fullName evidence="1">CAZy families CE10 protein</fullName>
    </submittedName>
</protein>
<dbReference type="AlphaFoldDB" id="A0A060CGV4"/>
<reference evidence="1" key="1">
    <citation type="journal article" date="2013" name="Environ. Microbiol.">
        <title>Seasonally variable intestinal metagenomes of the red palm weevil (Rhynchophorus ferrugineus).</title>
        <authorList>
            <person name="Jia S."/>
            <person name="Zhang X."/>
            <person name="Zhang G."/>
            <person name="Yin A."/>
            <person name="Zhang S."/>
            <person name="Li F."/>
            <person name="Wang L."/>
            <person name="Zhao D."/>
            <person name="Yun Q."/>
            <person name="Tala"/>
            <person name="Wang J."/>
            <person name="Sun G."/>
            <person name="Baabdullah M."/>
            <person name="Yu X."/>
            <person name="Hu S."/>
            <person name="Al-Mssallem I.S."/>
            <person name="Yu J."/>
        </authorList>
    </citation>
    <scope>NUCLEOTIDE SEQUENCE</scope>
</reference>
<name>A0A060CGV4_9ENTR</name>
<organism evidence="1">
    <name type="scientific">uncultured Salmonella sp</name>
    <dbReference type="NCBI Taxonomy" id="263771"/>
    <lineage>
        <taxon>Bacteria</taxon>
        <taxon>Pseudomonadati</taxon>
        <taxon>Pseudomonadota</taxon>
        <taxon>Gammaproteobacteria</taxon>
        <taxon>Enterobacterales</taxon>
        <taxon>Enterobacteriaceae</taxon>
        <taxon>Salmonella</taxon>
        <taxon>environmental samples</taxon>
    </lineage>
</organism>
<proteinExistence type="predicted"/>
<evidence type="ECO:0000313" key="1">
    <source>
        <dbReference type="EMBL" id="AIA94424.1"/>
    </source>
</evidence>